<accession>A0A0K8J7N5</accession>
<gene>
    <name evidence="2" type="ORF">SD1D_1916</name>
</gene>
<dbReference type="RefSeq" id="WP_058258696.1">
    <property type="nucleotide sequence ID" value="NZ_DUPS01000030.1"/>
</dbReference>
<dbReference type="InterPro" id="IPR025699">
    <property type="entry name" value="ABC2_memb-like"/>
</dbReference>
<feature type="transmembrane region" description="Helical" evidence="1">
    <location>
        <begin position="39"/>
        <end position="61"/>
    </location>
</feature>
<dbReference type="KEGG" id="hsd:SD1D_1916"/>
<dbReference type="Pfam" id="PF13346">
    <property type="entry name" value="ABC2_membrane_5"/>
    <property type="match status" value="1"/>
</dbReference>
<feature type="transmembrane region" description="Helical" evidence="1">
    <location>
        <begin position="145"/>
        <end position="164"/>
    </location>
</feature>
<protein>
    <submittedName>
        <fullName evidence="2">Putative membrane protein</fullName>
    </submittedName>
</protein>
<evidence type="ECO:0000256" key="1">
    <source>
        <dbReference type="SAM" id="Phobius"/>
    </source>
</evidence>
<keyword evidence="1" id="KW-1133">Transmembrane helix</keyword>
<dbReference type="PANTHER" id="PTHR41309">
    <property type="entry name" value="MEMBRANE PROTEIN-RELATED"/>
    <property type="match status" value="1"/>
</dbReference>
<evidence type="ECO:0000313" key="3">
    <source>
        <dbReference type="Proteomes" id="UP000196053"/>
    </source>
</evidence>
<dbReference type="EMBL" id="LN879430">
    <property type="protein sequence ID" value="CUH93454.1"/>
    <property type="molecule type" value="Genomic_DNA"/>
</dbReference>
<feature type="transmembrane region" description="Helical" evidence="1">
    <location>
        <begin position="112"/>
        <end position="133"/>
    </location>
</feature>
<dbReference type="PANTHER" id="PTHR41309:SF2">
    <property type="entry name" value="MEMBRANE PROTEIN"/>
    <property type="match status" value="1"/>
</dbReference>
<feature type="transmembrane region" description="Helical" evidence="1">
    <location>
        <begin position="82"/>
        <end position="106"/>
    </location>
</feature>
<feature type="transmembrane region" description="Helical" evidence="1">
    <location>
        <begin position="184"/>
        <end position="207"/>
    </location>
</feature>
<sequence>MIGLIKKDLLNIYKSIKLIGVLVIFYGFIAFIGNNPQDFSAIFIFIFAMLMLSTYSYDELAQWDRYALTMPLSRDNIVQAKYIMMILIALMGFLVSNISLLVLNRITKADYIFQGIEISAAGSVIIIVFYSIIIPIITKLGVTKARIYFFAIYMVLFMSGSFVFKRIKDKNYIPPKELLDLFELLIKNIYVIIPLLVLLILIISYMISIKIYRKKEF</sequence>
<dbReference type="OrthoDB" id="1655186at2"/>
<proteinExistence type="predicted"/>
<keyword evidence="1" id="KW-0812">Transmembrane</keyword>
<dbReference type="AlphaFoldDB" id="A0A0K8J7N5"/>
<reference evidence="3" key="1">
    <citation type="submission" date="2015-09" db="EMBL/GenBank/DDBJ databases">
        <authorList>
            <person name="Wibberg D."/>
        </authorList>
    </citation>
    <scope>NUCLEOTIDE SEQUENCE [LARGE SCALE GENOMIC DNA]</scope>
    <source>
        <strain evidence="3">SD1D</strain>
    </source>
</reference>
<feature type="transmembrane region" description="Helical" evidence="1">
    <location>
        <begin position="12"/>
        <end position="33"/>
    </location>
</feature>
<dbReference type="Proteomes" id="UP000196053">
    <property type="component" value="Chromosome I"/>
</dbReference>
<keyword evidence="1" id="KW-0472">Membrane</keyword>
<keyword evidence="3" id="KW-1185">Reference proteome</keyword>
<evidence type="ECO:0000313" key="2">
    <source>
        <dbReference type="EMBL" id="CUH93454.1"/>
    </source>
</evidence>
<name>A0A0K8J7N5_9FIRM</name>
<organism evidence="2 3">
    <name type="scientific">Herbinix luporum</name>
    <dbReference type="NCBI Taxonomy" id="1679721"/>
    <lineage>
        <taxon>Bacteria</taxon>
        <taxon>Bacillati</taxon>
        <taxon>Bacillota</taxon>
        <taxon>Clostridia</taxon>
        <taxon>Lachnospirales</taxon>
        <taxon>Lachnospiraceae</taxon>
        <taxon>Herbinix</taxon>
    </lineage>
</organism>